<dbReference type="InterPro" id="IPR016024">
    <property type="entry name" value="ARM-type_fold"/>
</dbReference>
<feature type="domain" description="FAT" evidence="2">
    <location>
        <begin position="1"/>
        <end position="149"/>
    </location>
</feature>
<accession>A0A0B6Y8F0</accession>
<sequence length="344" mass="38933">GTDTTRKQLLACSVSLSMAPESCVERLITVWKGVVRRVYHYYQLSAKAYFTYLHVNGLNDNGDNEGGTVISTLRLLRLLVKHASELREVLETGLSQTPTAPWKGIIPQLFSRLSHPESYVRQSISELLCRIALDTPHLIVYPAVVGSSSKIQVKIPGQKGFLKPFLSQDEGNEESEIPGEEDTDSVEDDVEESSSPELQACLSLIVETLSKLNPQMIGELQLMVQELRRITLLWEELWLGTLNQHQTDVQRRLAQLDAEIKRVEANKSLSKAMKATVIREKHKTIMKPSLYTMEHLYEITSQPAQTPQEQWFQATYGKQISAALQRLREPPDPSNPHDTWSLFK</sequence>
<dbReference type="GO" id="GO:0004674">
    <property type="term" value="F:protein serine/threonine kinase activity"/>
    <property type="evidence" value="ECO:0007669"/>
    <property type="project" value="TreeGrafter"/>
</dbReference>
<organism evidence="3">
    <name type="scientific">Arion vulgaris</name>
    <dbReference type="NCBI Taxonomy" id="1028688"/>
    <lineage>
        <taxon>Eukaryota</taxon>
        <taxon>Metazoa</taxon>
        <taxon>Spiralia</taxon>
        <taxon>Lophotrochozoa</taxon>
        <taxon>Mollusca</taxon>
        <taxon>Gastropoda</taxon>
        <taxon>Heterobranchia</taxon>
        <taxon>Euthyneura</taxon>
        <taxon>Panpulmonata</taxon>
        <taxon>Eupulmonata</taxon>
        <taxon>Stylommatophora</taxon>
        <taxon>Helicina</taxon>
        <taxon>Arionoidea</taxon>
        <taxon>Arionidae</taxon>
        <taxon>Arion</taxon>
    </lineage>
</organism>
<dbReference type="GO" id="GO:0000184">
    <property type="term" value="P:nuclear-transcribed mRNA catabolic process, nonsense-mediated decay"/>
    <property type="evidence" value="ECO:0007669"/>
    <property type="project" value="TreeGrafter"/>
</dbReference>
<dbReference type="InterPro" id="IPR050517">
    <property type="entry name" value="DDR_Repair_Kinase"/>
</dbReference>
<dbReference type="InterPro" id="IPR014009">
    <property type="entry name" value="PIK_FAT"/>
</dbReference>
<evidence type="ECO:0000259" key="2">
    <source>
        <dbReference type="PROSITE" id="PS51189"/>
    </source>
</evidence>
<dbReference type="SMART" id="SM01345">
    <property type="entry name" value="Rapamycin_bind"/>
    <property type="match status" value="1"/>
</dbReference>
<protein>
    <recommendedName>
        <fullName evidence="2">FAT domain-containing protein</fullName>
    </recommendedName>
</protein>
<dbReference type="PROSITE" id="PS51189">
    <property type="entry name" value="FAT"/>
    <property type="match status" value="1"/>
</dbReference>
<reference evidence="3" key="1">
    <citation type="submission" date="2014-12" db="EMBL/GenBank/DDBJ databases">
        <title>Insight into the proteome of Arion vulgaris.</title>
        <authorList>
            <person name="Aradska J."/>
            <person name="Bulat T."/>
            <person name="Smidak R."/>
            <person name="Sarate P."/>
            <person name="Gangsoo J."/>
            <person name="Sialana F."/>
            <person name="Bilban M."/>
            <person name="Lubec G."/>
        </authorList>
    </citation>
    <scope>NUCLEOTIDE SEQUENCE</scope>
    <source>
        <tissue evidence="3">Skin</tissue>
    </source>
</reference>
<dbReference type="PANTHER" id="PTHR11139:SF71">
    <property type="entry name" value="SERINE_THREONINE-PROTEIN KINASE SMG1"/>
    <property type="match status" value="1"/>
</dbReference>
<dbReference type="PANTHER" id="PTHR11139">
    <property type="entry name" value="ATAXIA TELANGIECTASIA MUTATED ATM -RELATED"/>
    <property type="match status" value="1"/>
</dbReference>
<dbReference type="SUPFAM" id="SSF48371">
    <property type="entry name" value="ARM repeat"/>
    <property type="match status" value="1"/>
</dbReference>
<proteinExistence type="predicted"/>
<feature type="non-terminal residue" evidence="3">
    <location>
        <position position="1"/>
    </location>
</feature>
<dbReference type="GO" id="GO:0005634">
    <property type="term" value="C:nucleus"/>
    <property type="evidence" value="ECO:0007669"/>
    <property type="project" value="TreeGrafter"/>
</dbReference>
<feature type="region of interest" description="Disordered" evidence="1">
    <location>
        <begin position="168"/>
        <end position="192"/>
    </location>
</feature>
<evidence type="ECO:0000313" key="3">
    <source>
        <dbReference type="EMBL" id="CEK52403.1"/>
    </source>
</evidence>
<name>A0A0B6Y8F0_9EUPU</name>
<evidence type="ECO:0000256" key="1">
    <source>
        <dbReference type="SAM" id="MobiDB-lite"/>
    </source>
</evidence>
<gene>
    <name evidence="3" type="primary">ORF16649</name>
</gene>
<feature type="compositionally biased region" description="Acidic residues" evidence="1">
    <location>
        <begin position="170"/>
        <end position="192"/>
    </location>
</feature>
<dbReference type="EMBL" id="HACG01005538">
    <property type="protein sequence ID" value="CEK52403.1"/>
    <property type="molecule type" value="Transcribed_RNA"/>
</dbReference>
<feature type="non-terminal residue" evidence="3">
    <location>
        <position position="344"/>
    </location>
</feature>
<dbReference type="AlphaFoldDB" id="A0A0B6Y8F0"/>